<dbReference type="Pfam" id="PF08534">
    <property type="entry name" value="Redoxin"/>
    <property type="match status" value="1"/>
</dbReference>
<name>A0A8K0JPS6_9TREE</name>
<dbReference type="PANTHER" id="PTHR42336">
    <property type="entry name" value="THIOREDOXIN DOMAIN-CONTAINING PROTEIN-RELATED"/>
    <property type="match status" value="1"/>
</dbReference>
<dbReference type="GO" id="GO:0016491">
    <property type="term" value="F:oxidoreductase activity"/>
    <property type="evidence" value="ECO:0007669"/>
    <property type="project" value="InterPro"/>
</dbReference>
<gene>
    <name evidence="4" type="ORF">FFLO_01368</name>
</gene>
<evidence type="ECO:0000259" key="3">
    <source>
        <dbReference type="PROSITE" id="PS51352"/>
    </source>
</evidence>
<evidence type="ECO:0000313" key="4">
    <source>
        <dbReference type="EMBL" id="KAG7566867.1"/>
    </source>
</evidence>
<evidence type="ECO:0000313" key="5">
    <source>
        <dbReference type="Proteomes" id="UP000812966"/>
    </source>
</evidence>
<feature type="region of interest" description="Disordered" evidence="2">
    <location>
        <begin position="21"/>
        <end position="45"/>
    </location>
</feature>
<comment type="similarity">
    <text evidence="1">Belongs to the peroxiredoxin family. Prx5 subfamily.</text>
</comment>
<sequence length="210" mass="22838">MSWILADIKSLFPLSQTAVSSVPQPGDEARSFKSDPSKDGDAASSLEYPLASRKPSVIVFVRHLGCPFCQETIQEQLIPLAKKRDDIDFFLVSQADTETTRSYVSRLPVQEPSNIPFTILSSPAPHSLYSMWGISQLSAGSVFGPGVISRVMELAREKGIKNQETVGSRWLNSGAFAVSAEGEVLWSHIAARADDVSDLQSALKAIDGQR</sequence>
<comment type="caution">
    <text evidence="4">The sequence shown here is derived from an EMBL/GenBank/DDBJ whole genome shotgun (WGS) entry which is preliminary data.</text>
</comment>
<protein>
    <recommendedName>
        <fullName evidence="3">Thioredoxin domain-containing protein</fullName>
    </recommendedName>
</protein>
<feature type="compositionally biased region" description="Basic and acidic residues" evidence="2">
    <location>
        <begin position="27"/>
        <end position="41"/>
    </location>
</feature>
<dbReference type="InterPro" id="IPR036249">
    <property type="entry name" value="Thioredoxin-like_sf"/>
</dbReference>
<dbReference type="InterPro" id="IPR013766">
    <property type="entry name" value="Thioredoxin_domain"/>
</dbReference>
<dbReference type="PROSITE" id="PS51352">
    <property type="entry name" value="THIOREDOXIN_2"/>
    <property type="match status" value="1"/>
</dbReference>
<accession>A0A8K0JPS6</accession>
<feature type="domain" description="Thioredoxin" evidence="3">
    <location>
        <begin position="23"/>
        <end position="208"/>
    </location>
</feature>
<dbReference type="AlphaFoldDB" id="A0A8K0JPS6"/>
<proteinExistence type="inferred from homology"/>
<dbReference type="InterPro" id="IPR013740">
    <property type="entry name" value="Redoxin"/>
</dbReference>
<evidence type="ECO:0000256" key="2">
    <source>
        <dbReference type="SAM" id="MobiDB-lite"/>
    </source>
</evidence>
<organism evidence="4 5">
    <name type="scientific">Filobasidium floriforme</name>
    <dbReference type="NCBI Taxonomy" id="5210"/>
    <lineage>
        <taxon>Eukaryota</taxon>
        <taxon>Fungi</taxon>
        <taxon>Dikarya</taxon>
        <taxon>Basidiomycota</taxon>
        <taxon>Agaricomycotina</taxon>
        <taxon>Tremellomycetes</taxon>
        <taxon>Filobasidiales</taxon>
        <taxon>Filobasidiaceae</taxon>
        <taxon>Filobasidium</taxon>
    </lineage>
</organism>
<dbReference type="Proteomes" id="UP000812966">
    <property type="component" value="Unassembled WGS sequence"/>
</dbReference>
<dbReference type="SUPFAM" id="SSF52833">
    <property type="entry name" value="Thioredoxin-like"/>
    <property type="match status" value="1"/>
</dbReference>
<dbReference type="Gene3D" id="3.40.30.10">
    <property type="entry name" value="Glutaredoxin"/>
    <property type="match status" value="1"/>
</dbReference>
<dbReference type="EMBL" id="JABELV010000019">
    <property type="protein sequence ID" value="KAG7566867.1"/>
    <property type="molecule type" value="Genomic_DNA"/>
</dbReference>
<evidence type="ECO:0000256" key="1">
    <source>
        <dbReference type="ARBA" id="ARBA00010505"/>
    </source>
</evidence>
<dbReference type="PANTHER" id="PTHR42336:SF1">
    <property type="entry name" value="ALKYL HYDROPEROXIDE REDUCTASE SUBUNIT C_ THIOL SPECIFIC ANTIOXIDANT DOMAIN-CONTAINING PROTEIN"/>
    <property type="match status" value="1"/>
</dbReference>
<keyword evidence="5" id="KW-1185">Reference proteome</keyword>
<reference evidence="4" key="1">
    <citation type="submission" date="2020-04" db="EMBL/GenBank/DDBJ databases">
        <title>Analysis of mating type loci in Filobasidium floriforme.</title>
        <authorList>
            <person name="Nowrousian M."/>
        </authorList>
    </citation>
    <scope>NUCLEOTIDE SEQUENCE</scope>
    <source>
        <strain evidence="4">CBS 6242</strain>
    </source>
</reference>